<dbReference type="OrthoDB" id="9802667at2"/>
<dbReference type="Proteomes" id="UP000266177">
    <property type="component" value="Unassembled WGS sequence"/>
</dbReference>
<organism evidence="6 7">
    <name type="scientific">Paenibacillus thiaminolyticus</name>
    <name type="common">Bacillus thiaminolyticus</name>
    <dbReference type="NCBI Taxonomy" id="49283"/>
    <lineage>
        <taxon>Bacteria</taxon>
        <taxon>Bacillati</taxon>
        <taxon>Bacillota</taxon>
        <taxon>Bacilli</taxon>
        <taxon>Bacillales</taxon>
        <taxon>Paenibacillaceae</taxon>
        <taxon>Paenibacillus</taxon>
    </lineage>
</organism>
<comment type="subunit">
    <text evidence="3">Homotrimer.</text>
</comment>
<dbReference type="InterPro" id="IPR013785">
    <property type="entry name" value="Aldolase_TIM"/>
</dbReference>
<reference evidence="6 7" key="1">
    <citation type="submission" date="2018-09" db="EMBL/GenBank/DDBJ databases">
        <title>Paenibacillus SK2017-BO5.</title>
        <authorList>
            <person name="Piskunova J.V."/>
            <person name="Dubiley S.A."/>
            <person name="Severinov K.V."/>
        </authorList>
    </citation>
    <scope>NUCLEOTIDE SEQUENCE [LARGE SCALE GENOMIC DNA]</scope>
    <source>
        <strain evidence="6 7">BO5</strain>
    </source>
</reference>
<evidence type="ECO:0000313" key="6">
    <source>
        <dbReference type="EMBL" id="RJG24249.1"/>
    </source>
</evidence>
<dbReference type="EC" id="4.1.2.14" evidence="6"/>
<dbReference type="SUPFAM" id="SSF51569">
    <property type="entry name" value="Aldolase"/>
    <property type="match status" value="1"/>
</dbReference>
<dbReference type="PANTHER" id="PTHR30246">
    <property type="entry name" value="2-KETO-3-DEOXY-6-PHOSPHOGLUCONATE ALDOLASE"/>
    <property type="match status" value="1"/>
</dbReference>
<evidence type="ECO:0000256" key="2">
    <source>
        <dbReference type="ARBA" id="ARBA00006906"/>
    </source>
</evidence>
<dbReference type="AlphaFoldDB" id="A0A3A3GMQ4"/>
<dbReference type="NCBIfam" id="TIGR01182">
    <property type="entry name" value="eda"/>
    <property type="match status" value="1"/>
</dbReference>
<accession>A0A3A3GMQ4</accession>
<dbReference type="Pfam" id="PF01081">
    <property type="entry name" value="Aldolase"/>
    <property type="match status" value="1"/>
</dbReference>
<evidence type="ECO:0000313" key="7">
    <source>
        <dbReference type="Proteomes" id="UP000266177"/>
    </source>
</evidence>
<dbReference type="RefSeq" id="WP_119793257.1">
    <property type="nucleotide sequence ID" value="NZ_QYZD01000007.1"/>
</dbReference>
<dbReference type="PANTHER" id="PTHR30246:SF1">
    <property type="entry name" value="2-DEHYDRO-3-DEOXY-6-PHOSPHOGALACTONATE ALDOLASE-RELATED"/>
    <property type="match status" value="1"/>
</dbReference>
<dbReference type="EMBL" id="QYZD01000007">
    <property type="protein sequence ID" value="RJG24249.1"/>
    <property type="molecule type" value="Genomic_DNA"/>
</dbReference>
<dbReference type="GO" id="GO:0008700">
    <property type="term" value="F:(R,S)-4-hydroxy-2-oxoglutarate aldolase activity"/>
    <property type="evidence" value="ECO:0007669"/>
    <property type="project" value="UniProtKB-EC"/>
</dbReference>
<evidence type="ECO:0000256" key="5">
    <source>
        <dbReference type="ARBA" id="ARBA00023277"/>
    </source>
</evidence>
<evidence type="ECO:0000256" key="3">
    <source>
        <dbReference type="ARBA" id="ARBA00011233"/>
    </source>
</evidence>
<dbReference type="CDD" id="cd00452">
    <property type="entry name" value="KDPG_aldolase"/>
    <property type="match status" value="1"/>
</dbReference>
<proteinExistence type="inferred from homology"/>
<gene>
    <name evidence="6" type="primary">eda</name>
    <name evidence="6" type="ORF">DQX05_10290</name>
</gene>
<dbReference type="Gene3D" id="3.20.20.70">
    <property type="entry name" value="Aldolase class I"/>
    <property type="match status" value="1"/>
</dbReference>
<name>A0A3A3GMQ4_PANTH</name>
<dbReference type="GO" id="GO:0008675">
    <property type="term" value="F:2-dehydro-3-deoxy-phosphogluconate aldolase activity"/>
    <property type="evidence" value="ECO:0007669"/>
    <property type="project" value="UniProtKB-EC"/>
</dbReference>
<comment type="caution">
    <text evidence="6">The sequence shown here is derived from an EMBL/GenBank/DDBJ whole genome shotgun (WGS) entry which is preliminary data.</text>
</comment>
<comment type="similarity">
    <text evidence="2">Belongs to the KHG/KDPG aldolase family.</text>
</comment>
<dbReference type="EC" id="4.1.3.16" evidence="6"/>
<protein>
    <submittedName>
        <fullName evidence="6">Bifunctional 4-hydroxy-2-oxoglutarate aldolase/2-dehydro-3-deoxy-phosphogluconate aldolase</fullName>
        <ecNumber evidence="6">4.1.2.14</ecNumber>
        <ecNumber evidence="6">4.1.3.16</ecNumber>
    </submittedName>
</protein>
<evidence type="ECO:0000256" key="1">
    <source>
        <dbReference type="ARBA" id="ARBA00004761"/>
    </source>
</evidence>
<keyword evidence="4 6" id="KW-0456">Lyase</keyword>
<dbReference type="InterPro" id="IPR000887">
    <property type="entry name" value="Aldlse_KDPG_KHG"/>
</dbReference>
<keyword evidence="5" id="KW-0119">Carbohydrate metabolism</keyword>
<comment type="pathway">
    <text evidence="1">Carbohydrate acid metabolism.</text>
</comment>
<sequence length="217" mass="23198">MEYPDRKEDLTSLMLQERIVAIFRGFTGEAADQAGEALVAGGIRFMEVTMNTEGAPDIIRRWRNRFEGRAFIGAGTVLDADMAREAMAAGAEFLISPNLDEAVIDYAAARGVDVWPGVLTPTEIVRAWNAGAKAVKLFPLGTLGPNYIREIRGPLAHIPIMATGGVDLSTMEAYAAAGASAFGLGSKLVRGEDIRSGNYAGLAEHAARFVRLARTLG</sequence>
<evidence type="ECO:0000256" key="4">
    <source>
        <dbReference type="ARBA" id="ARBA00023239"/>
    </source>
</evidence>